<gene>
    <name evidence="1" type="ORF">HD592_001988</name>
</gene>
<protein>
    <submittedName>
        <fullName evidence="1">Uncharacterized protein</fullName>
    </submittedName>
</protein>
<dbReference type="AlphaFoldDB" id="A0A923IYE5"/>
<name>A0A923IYE5_9ACTO</name>
<accession>A0A923IYE5</accession>
<sequence length="66" mass="7267">MQVLSTNEQVTLMAALDEWTDRLVVERAAADQAGEPTTAFTAQLATTNDLYRLIANARSVIIQPFD</sequence>
<keyword evidence="2" id="KW-1185">Reference proteome</keyword>
<dbReference type="Proteomes" id="UP000617426">
    <property type="component" value="Unassembled WGS sequence"/>
</dbReference>
<dbReference type="RefSeq" id="WP_184453766.1">
    <property type="nucleotide sequence ID" value="NZ_JACHMK010000001.1"/>
</dbReference>
<comment type="caution">
    <text evidence="1">The sequence shown here is derived from an EMBL/GenBank/DDBJ whole genome shotgun (WGS) entry which is preliminary data.</text>
</comment>
<evidence type="ECO:0000313" key="1">
    <source>
        <dbReference type="EMBL" id="MBB6335423.1"/>
    </source>
</evidence>
<dbReference type="EMBL" id="JACHMK010000001">
    <property type="protein sequence ID" value="MBB6335423.1"/>
    <property type="molecule type" value="Genomic_DNA"/>
</dbReference>
<reference evidence="1" key="1">
    <citation type="submission" date="2020-08" db="EMBL/GenBank/DDBJ databases">
        <title>Sequencing the genomes of 1000 actinobacteria strains.</title>
        <authorList>
            <person name="Klenk H.-P."/>
        </authorList>
    </citation>
    <scope>NUCLEOTIDE SEQUENCE</scope>
    <source>
        <strain evidence="1">DSM 10695</strain>
    </source>
</reference>
<proteinExistence type="predicted"/>
<evidence type="ECO:0000313" key="2">
    <source>
        <dbReference type="Proteomes" id="UP000617426"/>
    </source>
</evidence>
<organism evidence="1 2">
    <name type="scientific">Schaalia hyovaginalis</name>
    <dbReference type="NCBI Taxonomy" id="29316"/>
    <lineage>
        <taxon>Bacteria</taxon>
        <taxon>Bacillati</taxon>
        <taxon>Actinomycetota</taxon>
        <taxon>Actinomycetes</taxon>
        <taxon>Actinomycetales</taxon>
        <taxon>Actinomycetaceae</taxon>
        <taxon>Schaalia</taxon>
    </lineage>
</organism>